<feature type="compositionally biased region" description="Pro residues" evidence="1">
    <location>
        <begin position="273"/>
        <end position="286"/>
    </location>
</feature>
<dbReference type="AlphaFoldDB" id="A0A6A6HMQ8"/>
<dbReference type="OrthoDB" id="20772at2759"/>
<accession>A0A6A6HMQ8</accession>
<feature type="compositionally biased region" description="Basic and acidic residues" evidence="1">
    <location>
        <begin position="375"/>
        <end position="389"/>
    </location>
</feature>
<feature type="domain" description="SprT-like" evidence="2">
    <location>
        <begin position="403"/>
        <end position="573"/>
    </location>
</feature>
<feature type="region of interest" description="Disordered" evidence="1">
    <location>
        <begin position="20"/>
        <end position="70"/>
    </location>
</feature>
<feature type="compositionally biased region" description="Polar residues" evidence="1">
    <location>
        <begin position="128"/>
        <end position="150"/>
    </location>
</feature>
<evidence type="ECO:0000259" key="2">
    <source>
        <dbReference type="SMART" id="SM00731"/>
    </source>
</evidence>
<feature type="compositionally biased region" description="Polar residues" evidence="1">
    <location>
        <begin position="20"/>
        <end position="39"/>
    </location>
</feature>
<organism evidence="3 4">
    <name type="scientific">Viridothelium virens</name>
    <name type="common">Speckled blister lichen</name>
    <name type="synonym">Trypethelium virens</name>
    <dbReference type="NCBI Taxonomy" id="1048519"/>
    <lineage>
        <taxon>Eukaryota</taxon>
        <taxon>Fungi</taxon>
        <taxon>Dikarya</taxon>
        <taxon>Ascomycota</taxon>
        <taxon>Pezizomycotina</taxon>
        <taxon>Dothideomycetes</taxon>
        <taxon>Dothideomycetes incertae sedis</taxon>
        <taxon>Trypetheliales</taxon>
        <taxon>Trypetheliaceae</taxon>
        <taxon>Viridothelium</taxon>
    </lineage>
</organism>
<evidence type="ECO:0000313" key="4">
    <source>
        <dbReference type="Proteomes" id="UP000800092"/>
    </source>
</evidence>
<feature type="region of interest" description="Disordered" evidence="1">
    <location>
        <begin position="354"/>
        <end position="389"/>
    </location>
</feature>
<feature type="region of interest" description="Disordered" evidence="1">
    <location>
        <begin position="126"/>
        <end position="154"/>
    </location>
</feature>
<dbReference type="EMBL" id="ML991772">
    <property type="protein sequence ID" value="KAF2239424.1"/>
    <property type="molecule type" value="Genomic_DNA"/>
</dbReference>
<dbReference type="InterPro" id="IPR006640">
    <property type="entry name" value="SprT-like_domain"/>
</dbReference>
<sequence>MARLHEESDEELPDLQDIINQHAQKAWPQSQPPTRTKTCASRAKNRKPSKGDECSGLMQRDYYRDSFPAGRENDLRDLVTRIDRLECKAQSGLSQPLIHHAPLKVPQVKATELKSRRNCFPSAARMTPSRSAKKNISYNDPQLSPTSVQGTDEDFINESSTYSDDEWKTGIIENSDDVFGSPVPVRKIVRQREPIVSRNCQEAHSIAIRKQSHPLEDTSPPPRGQNKTKRTPRLDSSEIHSETAADVNIDAFLKFSPPHAPSPRKTQKSHRPSTPPCQRPCTPPLCSPAKNPLTSPSKRQAHMSAPPHRPSLDSFWDQEMVNEWTEQHSPRKILHSPSKSRFFDTLREISADDGDESYLNLPTSSPKKNRIRSPKKTDVEKRAAGDRKTFESEKHGIASKFLKELDDKITDGKIGQMANDGSGVRLEWNRKLNSTAGRAHWKREGRRKDPIIREEKEEIKFRHEARIELAEKVIDCEERLINVIAHEYCHLACFMISGIRDNPHGKEFKAWARKCTLAFAHRNIEVTTKHSYVIDYKYVWACTSCGNEYKRHSKSIDISRHACGSCRAKLIQIKPVPRGTKGPSEYQEFVKKVFKDVKQKNPAIKHGEIMEIIGRMYRESKAARTDGDGKIDKSTETKFDGLAKEMEVLIIEDD</sequence>
<feature type="region of interest" description="Disordered" evidence="1">
    <location>
        <begin position="207"/>
        <end position="240"/>
    </location>
</feature>
<dbReference type="GO" id="GO:0005634">
    <property type="term" value="C:nucleus"/>
    <property type="evidence" value="ECO:0007669"/>
    <property type="project" value="TreeGrafter"/>
</dbReference>
<dbReference type="GO" id="GO:0006950">
    <property type="term" value="P:response to stress"/>
    <property type="evidence" value="ECO:0007669"/>
    <property type="project" value="UniProtKB-ARBA"/>
</dbReference>
<dbReference type="SMART" id="SM00731">
    <property type="entry name" value="SprT"/>
    <property type="match status" value="1"/>
</dbReference>
<dbReference type="InterPro" id="IPR036910">
    <property type="entry name" value="HMG_box_dom_sf"/>
</dbReference>
<reference evidence="3" key="1">
    <citation type="journal article" date="2020" name="Stud. Mycol.">
        <title>101 Dothideomycetes genomes: a test case for predicting lifestyles and emergence of pathogens.</title>
        <authorList>
            <person name="Haridas S."/>
            <person name="Albert R."/>
            <person name="Binder M."/>
            <person name="Bloem J."/>
            <person name="Labutti K."/>
            <person name="Salamov A."/>
            <person name="Andreopoulos B."/>
            <person name="Baker S."/>
            <person name="Barry K."/>
            <person name="Bills G."/>
            <person name="Bluhm B."/>
            <person name="Cannon C."/>
            <person name="Castanera R."/>
            <person name="Culley D."/>
            <person name="Daum C."/>
            <person name="Ezra D."/>
            <person name="Gonzalez J."/>
            <person name="Henrissat B."/>
            <person name="Kuo A."/>
            <person name="Liang C."/>
            <person name="Lipzen A."/>
            <person name="Lutzoni F."/>
            <person name="Magnuson J."/>
            <person name="Mondo S."/>
            <person name="Nolan M."/>
            <person name="Ohm R."/>
            <person name="Pangilinan J."/>
            <person name="Park H.-J."/>
            <person name="Ramirez L."/>
            <person name="Alfaro M."/>
            <person name="Sun H."/>
            <person name="Tritt A."/>
            <person name="Yoshinaga Y."/>
            <person name="Zwiers L.-H."/>
            <person name="Turgeon B."/>
            <person name="Goodwin S."/>
            <person name="Spatafora J."/>
            <person name="Crous P."/>
            <person name="Grigoriev I."/>
        </authorList>
    </citation>
    <scope>NUCLEOTIDE SEQUENCE</scope>
    <source>
        <strain evidence="3">Tuck. ex Michener</strain>
    </source>
</reference>
<dbReference type="PANTHER" id="PTHR23099:SF0">
    <property type="entry name" value="GERM CELL NUCLEAR ACIDIC PROTEIN"/>
    <property type="match status" value="1"/>
</dbReference>
<evidence type="ECO:0000313" key="3">
    <source>
        <dbReference type="EMBL" id="KAF2239424.1"/>
    </source>
</evidence>
<dbReference type="PANTHER" id="PTHR23099">
    <property type="entry name" value="TRANSCRIPTIONAL REGULATOR"/>
    <property type="match status" value="1"/>
</dbReference>
<protein>
    <recommendedName>
        <fullName evidence="2">SprT-like domain-containing protein</fullName>
    </recommendedName>
</protein>
<name>A0A6A6HMQ8_VIRVR</name>
<keyword evidence="4" id="KW-1185">Reference proteome</keyword>
<dbReference type="InterPro" id="IPR035240">
    <property type="entry name" value="SprT_Zn_ribbon"/>
</dbReference>
<dbReference type="Pfam" id="PF10263">
    <property type="entry name" value="SprT-like"/>
    <property type="match status" value="1"/>
</dbReference>
<feature type="region of interest" description="Disordered" evidence="1">
    <location>
        <begin position="254"/>
        <end position="313"/>
    </location>
</feature>
<evidence type="ECO:0000256" key="1">
    <source>
        <dbReference type="SAM" id="MobiDB-lite"/>
    </source>
</evidence>
<dbReference type="SUPFAM" id="SSF47095">
    <property type="entry name" value="HMG-box"/>
    <property type="match status" value="1"/>
</dbReference>
<proteinExistence type="predicted"/>
<dbReference type="Proteomes" id="UP000800092">
    <property type="component" value="Unassembled WGS sequence"/>
</dbReference>
<gene>
    <name evidence="3" type="ORF">EV356DRAFT_528023</name>
</gene>
<dbReference type="Pfam" id="PF17283">
    <property type="entry name" value="Zn_ribbon_SprT"/>
    <property type="match status" value="1"/>
</dbReference>